<comment type="caution">
    <text evidence="3">The sequence shown here is derived from an EMBL/GenBank/DDBJ whole genome shotgun (WGS) entry which is preliminary data.</text>
</comment>
<dbReference type="OrthoDB" id="310217at2759"/>
<dbReference type="GO" id="GO:0007165">
    <property type="term" value="P:signal transduction"/>
    <property type="evidence" value="ECO:0007669"/>
    <property type="project" value="TreeGrafter"/>
</dbReference>
<dbReference type="InterPro" id="IPR052751">
    <property type="entry name" value="Plant_MAPKKK"/>
</dbReference>
<evidence type="ECO:0000259" key="2">
    <source>
        <dbReference type="PROSITE" id="PS50011"/>
    </source>
</evidence>
<organism evidence="3 4">
    <name type="scientific">Tothia fuscella</name>
    <dbReference type="NCBI Taxonomy" id="1048955"/>
    <lineage>
        <taxon>Eukaryota</taxon>
        <taxon>Fungi</taxon>
        <taxon>Dikarya</taxon>
        <taxon>Ascomycota</taxon>
        <taxon>Pezizomycotina</taxon>
        <taxon>Dothideomycetes</taxon>
        <taxon>Pleosporomycetidae</taxon>
        <taxon>Venturiales</taxon>
        <taxon>Cylindrosympodiaceae</taxon>
        <taxon>Tothia</taxon>
    </lineage>
</organism>
<protein>
    <submittedName>
        <fullName evidence="3">Kinase-like protein</fullName>
    </submittedName>
</protein>
<gene>
    <name evidence="3" type="ORF">EJ08DRAFT_695713</name>
</gene>
<dbReference type="GO" id="GO:0005524">
    <property type="term" value="F:ATP binding"/>
    <property type="evidence" value="ECO:0007669"/>
    <property type="project" value="InterPro"/>
</dbReference>
<name>A0A9P4U0T0_9PEZI</name>
<dbReference type="SUPFAM" id="SSF56112">
    <property type="entry name" value="Protein kinase-like (PK-like)"/>
    <property type="match status" value="1"/>
</dbReference>
<feature type="compositionally biased region" description="Polar residues" evidence="1">
    <location>
        <begin position="104"/>
        <end position="123"/>
    </location>
</feature>
<dbReference type="GO" id="GO:0004672">
    <property type="term" value="F:protein kinase activity"/>
    <property type="evidence" value="ECO:0007669"/>
    <property type="project" value="InterPro"/>
</dbReference>
<keyword evidence="4" id="KW-1185">Reference proteome</keyword>
<accession>A0A9P4U0T0</accession>
<keyword evidence="3" id="KW-0808">Transferase</keyword>
<sequence>MADAWPPSKVQWRQFMHAHSAWYQQEYPNTLVKELYAKHARSDYGNLDKTQKDAYRLDEGEVMETTHTPLHENDRATAPLVGVNPSKGPTDEEPDGPPKDPTPAASQSDSSTIHTFTHDSNANLDPKDRHIPPMVDPAKADFAGTNQIGYADESQIPLYDEINKDYRALSGLWKAKNFLGQGAYGRATLWVKIDEKGLIVDRMVCKDIHFEKRRQDLWFWAENKLGVLPREVERQLYNCRKETSPYIVKYRGFHLKRSLHMFRLATDFANYGELSNLKWSVRRWSARLPKKKPKEKSKKPKKSKKASKNNDDNDDGNVEDEAEGEEVEDEEQNGEHQTEYKIVEFGRIPIRYALELFRDLARGGLHMANRKTVHLDIKPENIFLTSCEHSEWGFRPVIGDFGIAMPTETSQFDNPRGYRYHGTLAFLAPEQTYRLHRKVHHPMDERTNVFAIGATVFSIVANLYGKKVKTGEVQFFGPHAESYGYMTWHHDPKDPAEEGKVLDDIFRLIEDKETYGLIIPILRNCLRFDNPERPIFEELLVQIQDALDELETTDRPDFLLERLQLKRPKYRIGHPDPDK</sequence>
<dbReference type="Gene3D" id="1.10.510.10">
    <property type="entry name" value="Transferase(Phosphotransferase) domain 1"/>
    <property type="match status" value="1"/>
</dbReference>
<proteinExistence type="predicted"/>
<dbReference type="PANTHER" id="PTHR48011">
    <property type="entry name" value="CCR4-NOT TRANSCRIPTIONAL COMPLEX SUBUNIT CAF120-RELATED"/>
    <property type="match status" value="1"/>
</dbReference>
<dbReference type="Proteomes" id="UP000800235">
    <property type="component" value="Unassembled WGS sequence"/>
</dbReference>
<feature type="compositionally biased region" description="Acidic residues" evidence="1">
    <location>
        <begin position="312"/>
        <end position="332"/>
    </location>
</feature>
<dbReference type="InterPro" id="IPR000719">
    <property type="entry name" value="Prot_kinase_dom"/>
</dbReference>
<evidence type="ECO:0000256" key="1">
    <source>
        <dbReference type="SAM" id="MobiDB-lite"/>
    </source>
</evidence>
<feature type="domain" description="Protein kinase" evidence="2">
    <location>
        <begin position="173"/>
        <end position="547"/>
    </location>
</feature>
<dbReference type="PROSITE" id="PS50011">
    <property type="entry name" value="PROTEIN_KINASE_DOM"/>
    <property type="match status" value="1"/>
</dbReference>
<dbReference type="AlphaFoldDB" id="A0A9P4U0T0"/>
<reference evidence="3" key="1">
    <citation type="journal article" date="2020" name="Stud. Mycol.">
        <title>101 Dothideomycetes genomes: a test case for predicting lifestyles and emergence of pathogens.</title>
        <authorList>
            <person name="Haridas S."/>
            <person name="Albert R."/>
            <person name="Binder M."/>
            <person name="Bloem J."/>
            <person name="Labutti K."/>
            <person name="Salamov A."/>
            <person name="Andreopoulos B."/>
            <person name="Baker S."/>
            <person name="Barry K."/>
            <person name="Bills G."/>
            <person name="Bluhm B."/>
            <person name="Cannon C."/>
            <person name="Castanera R."/>
            <person name="Culley D."/>
            <person name="Daum C."/>
            <person name="Ezra D."/>
            <person name="Gonzalez J."/>
            <person name="Henrissat B."/>
            <person name="Kuo A."/>
            <person name="Liang C."/>
            <person name="Lipzen A."/>
            <person name="Lutzoni F."/>
            <person name="Magnuson J."/>
            <person name="Mondo S."/>
            <person name="Nolan M."/>
            <person name="Ohm R."/>
            <person name="Pangilinan J."/>
            <person name="Park H.-J."/>
            <person name="Ramirez L."/>
            <person name="Alfaro M."/>
            <person name="Sun H."/>
            <person name="Tritt A."/>
            <person name="Yoshinaga Y."/>
            <person name="Zwiers L.-H."/>
            <person name="Turgeon B."/>
            <person name="Goodwin S."/>
            <person name="Spatafora J."/>
            <person name="Crous P."/>
            <person name="Grigoriev I."/>
        </authorList>
    </citation>
    <scope>NUCLEOTIDE SEQUENCE</scope>
    <source>
        <strain evidence="3">CBS 130266</strain>
    </source>
</reference>
<feature type="compositionally biased region" description="Basic residues" evidence="1">
    <location>
        <begin position="288"/>
        <end position="307"/>
    </location>
</feature>
<dbReference type="Pfam" id="PF00069">
    <property type="entry name" value="Pkinase"/>
    <property type="match status" value="1"/>
</dbReference>
<evidence type="ECO:0000313" key="4">
    <source>
        <dbReference type="Proteomes" id="UP000800235"/>
    </source>
</evidence>
<dbReference type="InterPro" id="IPR011009">
    <property type="entry name" value="Kinase-like_dom_sf"/>
</dbReference>
<feature type="region of interest" description="Disordered" evidence="1">
    <location>
        <begin position="66"/>
        <end position="127"/>
    </location>
</feature>
<evidence type="ECO:0000313" key="3">
    <source>
        <dbReference type="EMBL" id="KAF2432263.1"/>
    </source>
</evidence>
<dbReference type="PANTHER" id="PTHR48011:SF18">
    <property type="entry name" value="MITOGEN-ACTIVATED PROTEIN KINASE KINASE KINASE 19-RELATED"/>
    <property type="match status" value="1"/>
</dbReference>
<dbReference type="EMBL" id="MU007027">
    <property type="protein sequence ID" value="KAF2432263.1"/>
    <property type="molecule type" value="Genomic_DNA"/>
</dbReference>
<feature type="region of interest" description="Disordered" evidence="1">
    <location>
        <begin position="288"/>
        <end position="338"/>
    </location>
</feature>
<dbReference type="SMART" id="SM00220">
    <property type="entry name" value="S_TKc"/>
    <property type="match status" value="1"/>
</dbReference>
<keyword evidence="3" id="KW-0418">Kinase</keyword>